<organism evidence="4 5">
    <name type="scientific">Remersonia thermophila</name>
    <dbReference type="NCBI Taxonomy" id="72144"/>
    <lineage>
        <taxon>Eukaryota</taxon>
        <taxon>Fungi</taxon>
        <taxon>Dikarya</taxon>
        <taxon>Ascomycota</taxon>
        <taxon>Pezizomycotina</taxon>
        <taxon>Sordariomycetes</taxon>
        <taxon>Sordariomycetidae</taxon>
        <taxon>Sordariales</taxon>
        <taxon>Sordariales incertae sedis</taxon>
        <taxon>Remersonia</taxon>
    </lineage>
</organism>
<name>A0ABR4DG72_9PEZI</name>
<dbReference type="InterPro" id="IPR018244">
    <property type="entry name" value="Allrgn_V5/Tpx1_CS"/>
</dbReference>
<dbReference type="PANTHER" id="PTHR10334">
    <property type="entry name" value="CYSTEINE-RICH SECRETORY PROTEIN-RELATED"/>
    <property type="match status" value="1"/>
</dbReference>
<dbReference type="SUPFAM" id="SSF55797">
    <property type="entry name" value="PR-1-like"/>
    <property type="match status" value="1"/>
</dbReference>
<dbReference type="EMBL" id="JAZGUE010000002">
    <property type="protein sequence ID" value="KAL2269304.1"/>
    <property type="molecule type" value="Genomic_DNA"/>
</dbReference>
<dbReference type="InterPro" id="IPR014044">
    <property type="entry name" value="CAP_dom"/>
</dbReference>
<evidence type="ECO:0000256" key="1">
    <source>
        <dbReference type="SAM" id="MobiDB-lite"/>
    </source>
</evidence>
<dbReference type="SMART" id="SM00198">
    <property type="entry name" value="SCP"/>
    <property type="match status" value="1"/>
</dbReference>
<dbReference type="PROSITE" id="PS01009">
    <property type="entry name" value="CRISP_1"/>
    <property type="match status" value="1"/>
</dbReference>
<protein>
    <recommendedName>
        <fullName evidence="3">SCP domain-containing protein</fullName>
    </recommendedName>
</protein>
<feature type="compositionally biased region" description="Low complexity" evidence="1">
    <location>
        <begin position="91"/>
        <end position="159"/>
    </location>
</feature>
<dbReference type="CDD" id="cd05380">
    <property type="entry name" value="CAP_euk"/>
    <property type="match status" value="1"/>
</dbReference>
<dbReference type="GeneID" id="98122296"/>
<dbReference type="InterPro" id="IPR035940">
    <property type="entry name" value="CAP_sf"/>
</dbReference>
<dbReference type="InterPro" id="IPR001283">
    <property type="entry name" value="CRISP-related"/>
</dbReference>
<evidence type="ECO:0000313" key="5">
    <source>
        <dbReference type="Proteomes" id="UP001600064"/>
    </source>
</evidence>
<feature type="chain" id="PRO_5045084403" description="SCP domain-containing protein" evidence="2">
    <location>
        <begin position="19"/>
        <end position="352"/>
    </location>
</feature>
<accession>A0ABR4DG72</accession>
<feature type="signal peptide" evidence="2">
    <location>
        <begin position="1"/>
        <end position="18"/>
    </location>
</feature>
<sequence length="352" mass="37769">MKTATLLAAYGAAVVAAAGPLGRPYRKICYKTEVVVRWKTVTVTEGVPSTTVEAVSSSTPEPTSESTSFSIVSTDPEETSQPPESSPEPEPTSSTPQPEPTSSTPQPEPTSSTPQPEPTSSTPQPEPTSSTPQPEPTSSTPQPEPTSSTPEPEPTSSTPEPEPTSSTPPPEPVQPVDDYIRTALEHHNVHRANHSAPDLTWSDALANSAAVLAKRCVFDHDVSINGGGYGQNLAMWASSSLENMLNVGELGSVARAISNGWYNNEAYLYANEYGKPTPNWDRFADFGHFTQLIWKNTQEVGCFTYLCPAGTMLDTMSSWYTVCNYSPSGNFLGDFDKNVLPPLGHPAFYAAE</sequence>
<gene>
    <name evidence="4" type="ORF">VTJ83DRAFT_1488</name>
</gene>
<feature type="compositionally biased region" description="Low complexity" evidence="1">
    <location>
        <begin position="56"/>
        <end position="68"/>
    </location>
</feature>
<dbReference type="PRINTS" id="PR01217">
    <property type="entry name" value="PRICHEXTENSN"/>
</dbReference>
<dbReference type="Pfam" id="PF00188">
    <property type="entry name" value="CAP"/>
    <property type="match status" value="1"/>
</dbReference>
<dbReference type="Gene3D" id="3.40.33.10">
    <property type="entry name" value="CAP"/>
    <property type="match status" value="1"/>
</dbReference>
<feature type="domain" description="SCP" evidence="3">
    <location>
        <begin position="178"/>
        <end position="333"/>
    </location>
</feature>
<dbReference type="RefSeq" id="XP_070868028.1">
    <property type="nucleotide sequence ID" value="XM_071007652.1"/>
</dbReference>
<feature type="compositionally biased region" description="Pro residues" evidence="1">
    <location>
        <begin position="160"/>
        <end position="173"/>
    </location>
</feature>
<reference evidence="4 5" key="1">
    <citation type="journal article" date="2024" name="Commun. Biol.">
        <title>Comparative genomic analysis of thermophilic fungi reveals convergent evolutionary adaptations and gene losses.</title>
        <authorList>
            <person name="Steindorff A.S."/>
            <person name="Aguilar-Pontes M.V."/>
            <person name="Robinson A.J."/>
            <person name="Andreopoulos B."/>
            <person name="LaButti K."/>
            <person name="Kuo A."/>
            <person name="Mondo S."/>
            <person name="Riley R."/>
            <person name="Otillar R."/>
            <person name="Haridas S."/>
            <person name="Lipzen A."/>
            <person name="Grimwood J."/>
            <person name="Schmutz J."/>
            <person name="Clum A."/>
            <person name="Reid I.D."/>
            <person name="Moisan M.C."/>
            <person name="Butler G."/>
            <person name="Nguyen T.T.M."/>
            <person name="Dewar K."/>
            <person name="Conant G."/>
            <person name="Drula E."/>
            <person name="Henrissat B."/>
            <person name="Hansel C."/>
            <person name="Singer S."/>
            <person name="Hutchinson M.I."/>
            <person name="de Vries R.P."/>
            <person name="Natvig D.O."/>
            <person name="Powell A.J."/>
            <person name="Tsang A."/>
            <person name="Grigoriev I.V."/>
        </authorList>
    </citation>
    <scope>NUCLEOTIDE SEQUENCE [LARGE SCALE GENOMIC DNA]</scope>
    <source>
        <strain evidence="4 5">ATCC 22073</strain>
    </source>
</reference>
<comment type="caution">
    <text evidence="4">The sequence shown here is derived from an EMBL/GenBank/DDBJ whole genome shotgun (WGS) entry which is preliminary data.</text>
</comment>
<evidence type="ECO:0000256" key="2">
    <source>
        <dbReference type="SAM" id="SignalP"/>
    </source>
</evidence>
<feature type="region of interest" description="Disordered" evidence="1">
    <location>
        <begin position="48"/>
        <end position="176"/>
    </location>
</feature>
<proteinExistence type="predicted"/>
<evidence type="ECO:0000259" key="3">
    <source>
        <dbReference type="SMART" id="SM00198"/>
    </source>
</evidence>
<keyword evidence="5" id="KW-1185">Reference proteome</keyword>
<evidence type="ECO:0000313" key="4">
    <source>
        <dbReference type="EMBL" id="KAL2269304.1"/>
    </source>
</evidence>
<dbReference type="Proteomes" id="UP001600064">
    <property type="component" value="Unassembled WGS sequence"/>
</dbReference>
<keyword evidence="2" id="KW-0732">Signal</keyword>